<dbReference type="PANTHER" id="PTHR32089">
    <property type="entry name" value="METHYL-ACCEPTING CHEMOTAXIS PROTEIN MCPB"/>
    <property type="match status" value="1"/>
</dbReference>
<keyword evidence="4" id="KW-0472">Membrane</keyword>
<keyword evidence="4" id="KW-1133">Transmembrane helix</keyword>
<dbReference type="EMBL" id="LJKE01000045">
    <property type="protein sequence ID" value="KZD66035.1"/>
    <property type="molecule type" value="Genomic_DNA"/>
</dbReference>
<evidence type="ECO:0000256" key="1">
    <source>
        <dbReference type="ARBA" id="ARBA00023224"/>
    </source>
</evidence>
<dbReference type="Gene3D" id="1.10.287.950">
    <property type="entry name" value="Methyl-accepting chemotaxis protein"/>
    <property type="match status" value="1"/>
</dbReference>
<dbReference type="SMART" id="SM00283">
    <property type="entry name" value="MA"/>
    <property type="match status" value="1"/>
</dbReference>
<evidence type="ECO:0000313" key="6">
    <source>
        <dbReference type="EMBL" id="KZD66035.1"/>
    </source>
</evidence>
<dbReference type="Proteomes" id="UP000076482">
    <property type="component" value="Unassembled WGS sequence"/>
</dbReference>
<feature type="coiled-coil region" evidence="3">
    <location>
        <begin position="263"/>
        <end position="311"/>
    </location>
</feature>
<gene>
    <name evidence="6" type="ORF">B4088_2792</name>
</gene>
<proteinExistence type="predicted"/>
<evidence type="ECO:0000256" key="3">
    <source>
        <dbReference type="SAM" id="Coils"/>
    </source>
</evidence>
<feature type="transmembrane region" description="Helical" evidence="4">
    <location>
        <begin position="107"/>
        <end position="125"/>
    </location>
</feature>
<dbReference type="PROSITE" id="PS50111">
    <property type="entry name" value="CHEMOTAXIS_TRANSDUC_2"/>
    <property type="match status" value="1"/>
</dbReference>
<dbReference type="InterPro" id="IPR004089">
    <property type="entry name" value="MCPsignal_dom"/>
</dbReference>
<feature type="transmembrane region" description="Helical" evidence="4">
    <location>
        <begin position="37"/>
        <end position="56"/>
    </location>
</feature>
<evidence type="ECO:0000256" key="2">
    <source>
        <dbReference type="PROSITE-ProRule" id="PRU00284"/>
    </source>
</evidence>
<name>A0A164NZV5_BACCE</name>
<dbReference type="AlphaFoldDB" id="A0A164NZV5"/>
<feature type="domain" description="Methyl-accepting transducer" evidence="5">
    <location>
        <begin position="249"/>
        <end position="464"/>
    </location>
</feature>
<accession>A0A164NZV5</accession>
<organism evidence="6 7">
    <name type="scientific">Bacillus cereus</name>
    <dbReference type="NCBI Taxonomy" id="1396"/>
    <lineage>
        <taxon>Bacteria</taxon>
        <taxon>Bacillati</taxon>
        <taxon>Bacillota</taxon>
        <taxon>Bacilli</taxon>
        <taxon>Bacillales</taxon>
        <taxon>Bacillaceae</taxon>
        <taxon>Bacillus</taxon>
        <taxon>Bacillus cereus group</taxon>
    </lineage>
</organism>
<feature type="transmembrane region" description="Helical" evidence="4">
    <location>
        <begin position="12"/>
        <end position="31"/>
    </location>
</feature>
<feature type="transmembrane region" description="Helical" evidence="4">
    <location>
        <begin position="137"/>
        <end position="155"/>
    </location>
</feature>
<protein>
    <recommendedName>
        <fullName evidence="5">Methyl-accepting transducer domain-containing protein</fullName>
    </recommendedName>
</protein>
<comment type="caution">
    <text evidence="6">The sequence shown here is derived from an EMBL/GenBank/DDBJ whole genome shotgun (WGS) entry which is preliminary data.</text>
</comment>
<evidence type="ECO:0000313" key="7">
    <source>
        <dbReference type="Proteomes" id="UP000076482"/>
    </source>
</evidence>
<reference evidence="6 7" key="1">
    <citation type="submission" date="2015-09" db="EMBL/GenBank/DDBJ databases">
        <title>Bacillus cereus food isolates.</title>
        <authorList>
            <person name="Boekhorst J."/>
        </authorList>
    </citation>
    <scope>NUCLEOTIDE SEQUENCE [LARGE SCALE GENOMIC DNA]</scope>
    <source>
        <strain evidence="6 7">B4088</strain>
    </source>
</reference>
<keyword evidence="1 2" id="KW-0807">Transducer</keyword>
<feature type="transmembrane region" description="Helical" evidence="4">
    <location>
        <begin position="68"/>
        <end position="95"/>
    </location>
</feature>
<keyword evidence="4" id="KW-0812">Transmembrane</keyword>
<evidence type="ECO:0000256" key="4">
    <source>
        <dbReference type="SAM" id="Phobius"/>
    </source>
</evidence>
<dbReference type="PANTHER" id="PTHR32089:SF41">
    <property type="entry name" value="METHYL-ACCEPTING CHEMOTAXIS PROTEIN"/>
    <property type="match status" value="1"/>
</dbReference>
<dbReference type="GO" id="GO:0007165">
    <property type="term" value="P:signal transduction"/>
    <property type="evidence" value="ECO:0007669"/>
    <property type="project" value="UniProtKB-KW"/>
</dbReference>
<dbReference type="GO" id="GO:0016020">
    <property type="term" value="C:membrane"/>
    <property type="evidence" value="ECO:0007669"/>
    <property type="project" value="InterPro"/>
</dbReference>
<dbReference type="Pfam" id="PF00015">
    <property type="entry name" value="MCPsignal"/>
    <property type="match status" value="1"/>
</dbReference>
<dbReference type="PATRIC" id="fig|1396.535.peg.1839"/>
<sequence length="482" mass="55341">MNTERMIRQNKLLWYTLLTLWLAGTGLNYIFDEGAQMVIALGTSGFILNTVGYWLTYHSKFYNFTMHYFLWSFWIILLVMFTVEPSPIIYLYFFLSIPIAAFYTNKTLIYVATIGSAIIQVGLFVKYKEQIFPGNSNMDAVYIVTIIILLVVYLMKLTHENNRASDGLQAELKKNREHTGLREQELIRTQQTVNDIKKFMAQLEEVIETTHIHHIQSSEQMNNFTAIDKTLRTVRTTMSHLIRSTKKDTQTVEMNSSNVGEQVKKTEEEVNNSSEILKRLQLSVNSLQVNMEENEQSVQTLSEKLESILKLLRTIQDIAVETDLLALNANIEASKAPGDTGKGFGVVAEAVRSLADESKTLTEQIQTIVQDTKNFMEHTKQRVADGRQQMGQTIGDMKHVMNTVEHVTEQSQSMKYIANQNIEFTHQLYKQMEEIENHVVEMDEHSDEMNQIADEFHQSFGSLRTAIDDLQRQSKTLKGHTV</sequence>
<evidence type="ECO:0000259" key="5">
    <source>
        <dbReference type="PROSITE" id="PS50111"/>
    </source>
</evidence>
<dbReference type="SUPFAM" id="SSF58104">
    <property type="entry name" value="Methyl-accepting chemotaxis protein (MCP) signaling domain"/>
    <property type="match status" value="1"/>
</dbReference>
<dbReference type="RefSeq" id="WP_063261261.1">
    <property type="nucleotide sequence ID" value="NZ_LJKE01000045.1"/>
</dbReference>
<keyword evidence="3" id="KW-0175">Coiled coil</keyword>